<protein>
    <submittedName>
        <fullName evidence="1">Nucleoside 2-deoxyribosyltransferase</fullName>
    </submittedName>
</protein>
<evidence type="ECO:0000313" key="2">
    <source>
        <dbReference type="Proteomes" id="UP000823937"/>
    </source>
</evidence>
<gene>
    <name evidence="1" type="ORF">H9895_10300</name>
</gene>
<dbReference type="InterPro" id="IPR007710">
    <property type="entry name" value="Nucleoside_deoxyribTrfase"/>
</dbReference>
<dbReference type="GO" id="GO:0009159">
    <property type="term" value="P:deoxyribonucleoside monophosphate catabolic process"/>
    <property type="evidence" value="ECO:0007669"/>
    <property type="project" value="TreeGrafter"/>
</dbReference>
<sequence>MKFYIASPFFNKEELTHVKDIEQVLQEGGHQMFSPRQNQLPEFEFASFEWRTNVFRNDINHIKWCDALIAILDDNYGDTGTAFEVGYAYAIGRPVYLYNPSGNIINLMITDALHGYFESLDEIRAYDFELAPAKPYMKKIKDV</sequence>
<organism evidence="1 2">
    <name type="scientific">Candidatus Pseudogracilibacillus intestinigallinarum</name>
    <dbReference type="NCBI Taxonomy" id="2838742"/>
    <lineage>
        <taxon>Bacteria</taxon>
        <taxon>Bacillati</taxon>
        <taxon>Bacillota</taxon>
        <taxon>Bacilli</taxon>
        <taxon>Bacillales</taxon>
        <taxon>Bacillaceae</taxon>
        <taxon>Pseudogracilibacillus</taxon>
    </lineage>
</organism>
<evidence type="ECO:0000313" key="1">
    <source>
        <dbReference type="EMBL" id="HIV75460.1"/>
    </source>
</evidence>
<accession>A0A9D1TKR2</accession>
<dbReference type="GO" id="GO:0070694">
    <property type="term" value="F:5-hydroxymethyl-dUMP N-hydrolase activity"/>
    <property type="evidence" value="ECO:0007669"/>
    <property type="project" value="TreeGrafter"/>
</dbReference>
<dbReference type="InterPro" id="IPR051239">
    <property type="entry name" value="2'-dNMP_N-hydrolase"/>
</dbReference>
<dbReference type="Gene3D" id="3.40.50.450">
    <property type="match status" value="1"/>
</dbReference>
<name>A0A9D1TKR2_9BACI</name>
<proteinExistence type="predicted"/>
<dbReference type="Pfam" id="PF05014">
    <property type="entry name" value="Nuc_deoxyrib_tr"/>
    <property type="match status" value="1"/>
</dbReference>
<reference evidence="1" key="1">
    <citation type="journal article" date="2021" name="PeerJ">
        <title>Extensive microbial diversity within the chicken gut microbiome revealed by metagenomics and culture.</title>
        <authorList>
            <person name="Gilroy R."/>
            <person name="Ravi A."/>
            <person name="Getino M."/>
            <person name="Pursley I."/>
            <person name="Horton D.L."/>
            <person name="Alikhan N.F."/>
            <person name="Baker D."/>
            <person name="Gharbi K."/>
            <person name="Hall N."/>
            <person name="Watson M."/>
            <person name="Adriaenssens E.M."/>
            <person name="Foster-Nyarko E."/>
            <person name="Jarju S."/>
            <person name="Secka A."/>
            <person name="Antonio M."/>
            <person name="Oren A."/>
            <person name="Chaudhuri R.R."/>
            <person name="La Ragione R."/>
            <person name="Hildebrand F."/>
            <person name="Pallen M.J."/>
        </authorList>
    </citation>
    <scope>NUCLEOTIDE SEQUENCE</scope>
    <source>
        <strain evidence="1">CHK169-2315</strain>
    </source>
</reference>
<dbReference type="AlphaFoldDB" id="A0A9D1TKR2"/>
<dbReference type="PANTHER" id="PTHR15364">
    <property type="entry name" value="2'-DEOXYNUCLEOSIDE 5'-PHOSPHATE N-HYDROLASE 1"/>
    <property type="match status" value="1"/>
</dbReference>
<dbReference type="Proteomes" id="UP000823937">
    <property type="component" value="Unassembled WGS sequence"/>
</dbReference>
<dbReference type="PANTHER" id="PTHR15364:SF0">
    <property type="entry name" value="2'-DEOXYNUCLEOSIDE 5'-PHOSPHATE N-HYDROLASE 1"/>
    <property type="match status" value="1"/>
</dbReference>
<comment type="caution">
    <text evidence="1">The sequence shown here is derived from an EMBL/GenBank/DDBJ whole genome shotgun (WGS) entry which is preliminary data.</text>
</comment>
<reference evidence="1" key="2">
    <citation type="submission" date="2021-04" db="EMBL/GenBank/DDBJ databases">
        <authorList>
            <person name="Gilroy R."/>
        </authorList>
    </citation>
    <scope>NUCLEOTIDE SEQUENCE</scope>
    <source>
        <strain evidence="1">CHK169-2315</strain>
    </source>
</reference>
<dbReference type="SUPFAM" id="SSF52309">
    <property type="entry name" value="N-(deoxy)ribosyltransferase-like"/>
    <property type="match status" value="1"/>
</dbReference>
<dbReference type="EMBL" id="DXHX01000145">
    <property type="protein sequence ID" value="HIV75460.1"/>
    <property type="molecule type" value="Genomic_DNA"/>
</dbReference>